<evidence type="ECO:0000313" key="3">
    <source>
        <dbReference type="Proteomes" id="UP001605036"/>
    </source>
</evidence>
<feature type="region of interest" description="Disordered" evidence="1">
    <location>
        <begin position="2304"/>
        <end position="2332"/>
    </location>
</feature>
<feature type="compositionally biased region" description="Low complexity" evidence="1">
    <location>
        <begin position="2695"/>
        <end position="2722"/>
    </location>
</feature>
<feature type="region of interest" description="Disordered" evidence="1">
    <location>
        <begin position="492"/>
        <end position="542"/>
    </location>
</feature>
<feature type="region of interest" description="Disordered" evidence="1">
    <location>
        <begin position="300"/>
        <end position="329"/>
    </location>
</feature>
<feature type="region of interest" description="Disordered" evidence="1">
    <location>
        <begin position="2062"/>
        <end position="2108"/>
    </location>
</feature>
<feature type="region of interest" description="Disordered" evidence="1">
    <location>
        <begin position="1420"/>
        <end position="1453"/>
    </location>
</feature>
<feature type="compositionally biased region" description="Basic and acidic residues" evidence="1">
    <location>
        <begin position="405"/>
        <end position="444"/>
    </location>
</feature>
<dbReference type="EMBL" id="JBHFFA010000004">
    <property type="protein sequence ID" value="KAL2631408.1"/>
    <property type="molecule type" value="Genomic_DNA"/>
</dbReference>
<feature type="region of interest" description="Disordered" evidence="1">
    <location>
        <begin position="1467"/>
        <end position="1496"/>
    </location>
</feature>
<feature type="compositionally biased region" description="Low complexity" evidence="1">
    <location>
        <begin position="679"/>
        <end position="690"/>
    </location>
</feature>
<feature type="compositionally biased region" description="Polar residues" evidence="1">
    <location>
        <begin position="654"/>
        <end position="665"/>
    </location>
</feature>
<feature type="region of interest" description="Disordered" evidence="1">
    <location>
        <begin position="555"/>
        <end position="703"/>
    </location>
</feature>
<feature type="compositionally biased region" description="Polar residues" evidence="1">
    <location>
        <begin position="1085"/>
        <end position="1098"/>
    </location>
</feature>
<organism evidence="2 3">
    <name type="scientific">Riccia fluitans</name>
    <dbReference type="NCBI Taxonomy" id="41844"/>
    <lineage>
        <taxon>Eukaryota</taxon>
        <taxon>Viridiplantae</taxon>
        <taxon>Streptophyta</taxon>
        <taxon>Embryophyta</taxon>
        <taxon>Marchantiophyta</taxon>
        <taxon>Marchantiopsida</taxon>
        <taxon>Marchantiidae</taxon>
        <taxon>Marchantiales</taxon>
        <taxon>Ricciaceae</taxon>
        <taxon>Riccia</taxon>
    </lineage>
</organism>
<feature type="region of interest" description="Disordered" evidence="1">
    <location>
        <begin position="2687"/>
        <end position="2730"/>
    </location>
</feature>
<feature type="compositionally biased region" description="Polar residues" evidence="1">
    <location>
        <begin position="1467"/>
        <end position="1495"/>
    </location>
</feature>
<feature type="region of interest" description="Disordered" evidence="1">
    <location>
        <begin position="2745"/>
        <end position="2781"/>
    </location>
</feature>
<feature type="compositionally biased region" description="Polar residues" evidence="1">
    <location>
        <begin position="1428"/>
        <end position="1452"/>
    </location>
</feature>
<reference evidence="2 3" key="1">
    <citation type="submission" date="2024-09" db="EMBL/GenBank/DDBJ databases">
        <title>Chromosome-scale assembly of Riccia fluitans.</title>
        <authorList>
            <person name="Paukszto L."/>
            <person name="Sawicki J."/>
            <person name="Karawczyk K."/>
            <person name="Piernik-Szablinska J."/>
            <person name="Szczecinska M."/>
            <person name="Mazdziarz M."/>
        </authorList>
    </citation>
    <scope>NUCLEOTIDE SEQUENCE [LARGE SCALE GENOMIC DNA]</scope>
    <source>
        <strain evidence="2">Rf_01</strain>
        <tissue evidence="2">Aerial parts of the thallus</tissue>
    </source>
</reference>
<dbReference type="Proteomes" id="UP001605036">
    <property type="component" value="Unassembled WGS sequence"/>
</dbReference>
<keyword evidence="3" id="KW-1185">Reference proteome</keyword>
<feature type="region of interest" description="Disordered" evidence="1">
    <location>
        <begin position="1064"/>
        <end position="1125"/>
    </location>
</feature>
<feature type="region of interest" description="Disordered" evidence="1">
    <location>
        <begin position="1858"/>
        <end position="1877"/>
    </location>
</feature>
<name>A0ABD1YL13_9MARC</name>
<comment type="caution">
    <text evidence="2">The sequence shown here is derived from an EMBL/GenBank/DDBJ whole genome shotgun (WGS) entry which is preliminary data.</text>
</comment>
<feature type="compositionally biased region" description="Pro residues" evidence="1">
    <location>
        <begin position="512"/>
        <end position="521"/>
    </location>
</feature>
<feature type="compositionally biased region" description="Polar residues" evidence="1">
    <location>
        <begin position="1570"/>
        <end position="1582"/>
    </location>
</feature>
<proteinExistence type="predicted"/>
<feature type="region of interest" description="Disordered" evidence="1">
    <location>
        <begin position="395"/>
        <end position="451"/>
    </location>
</feature>
<feature type="compositionally biased region" description="Polar residues" evidence="1">
    <location>
        <begin position="1649"/>
        <end position="1667"/>
    </location>
</feature>
<feature type="compositionally biased region" description="Basic and acidic residues" evidence="1">
    <location>
        <begin position="1100"/>
        <end position="1116"/>
    </location>
</feature>
<feature type="region of interest" description="Disordered" evidence="1">
    <location>
        <begin position="828"/>
        <end position="873"/>
    </location>
</feature>
<feature type="region of interest" description="Disordered" evidence="1">
    <location>
        <begin position="720"/>
        <end position="763"/>
    </location>
</feature>
<gene>
    <name evidence="2" type="ORF">R1flu_016094</name>
</gene>
<feature type="compositionally biased region" description="Basic and acidic residues" evidence="1">
    <location>
        <begin position="1635"/>
        <end position="1646"/>
    </location>
</feature>
<feature type="compositionally biased region" description="Basic and acidic residues" evidence="1">
    <location>
        <begin position="626"/>
        <end position="644"/>
    </location>
</feature>
<feature type="compositionally biased region" description="Basic and acidic residues" evidence="1">
    <location>
        <begin position="492"/>
        <end position="502"/>
    </location>
</feature>
<feature type="compositionally biased region" description="Polar residues" evidence="1">
    <location>
        <begin position="2747"/>
        <end position="2758"/>
    </location>
</feature>
<feature type="region of interest" description="Disordered" evidence="1">
    <location>
        <begin position="2361"/>
        <end position="2432"/>
    </location>
</feature>
<feature type="region of interest" description="Disordered" evidence="1">
    <location>
        <begin position="2502"/>
        <end position="2525"/>
    </location>
</feature>
<feature type="region of interest" description="Disordered" evidence="1">
    <location>
        <begin position="1568"/>
        <end position="1703"/>
    </location>
</feature>
<feature type="compositionally biased region" description="Polar residues" evidence="1">
    <location>
        <begin position="1677"/>
        <end position="1687"/>
    </location>
</feature>
<protein>
    <submittedName>
        <fullName evidence="2">Uncharacterized protein</fullName>
    </submittedName>
</protein>
<feature type="region of interest" description="Disordered" evidence="1">
    <location>
        <begin position="1171"/>
        <end position="1198"/>
    </location>
</feature>
<feature type="compositionally biased region" description="Basic and acidic residues" evidence="1">
    <location>
        <begin position="2384"/>
        <end position="2409"/>
    </location>
</feature>
<accession>A0ABD1YL13</accession>
<feature type="compositionally biased region" description="Polar residues" evidence="1">
    <location>
        <begin position="725"/>
        <end position="734"/>
    </location>
</feature>
<dbReference type="Gene3D" id="3.30.160.60">
    <property type="entry name" value="Classic Zinc Finger"/>
    <property type="match status" value="1"/>
</dbReference>
<feature type="compositionally biased region" description="Polar residues" evidence="1">
    <location>
        <begin position="828"/>
        <end position="855"/>
    </location>
</feature>
<feature type="compositionally biased region" description="Polar residues" evidence="1">
    <location>
        <begin position="1171"/>
        <end position="1180"/>
    </location>
</feature>
<feature type="compositionally biased region" description="Basic and acidic residues" evidence="1">
    <location>
        <begin position="555"/>
        <end position="565"/>
    </location>
</feature>
<feature type="compositionally biased region" description="Polar residues" evidence="1">
    <location>
        <begin position="570"/>
        <end position="589"/>
    </location>
</feature>
<evidence type="ECO:0000313" key="2">
    <source>
        <dbReference type="EMBL" id="KAL2631408.1"/>
    </source>
</evidence>
<evidence type="ECO:0000256" key="1">
    <source>
        <dbReference type="SAM" id="MobiDB-lite"/>
    </source>
</evidence>
<sequence length="2831" mass="302293">MAASAVKAMKAVPVKEKQVLLETSRRQSKKKLVASQLQKGSVGHVRQGRCLDVGHRNRKEASPFEKTDGAMEGCVGRLALQASSSGGGMEKFFKVEGAVEIGDYAYEELQSKFCLRRYAELVREGRGDLKRSWPLAEKYLQGHIFHVWPPIGGPVGVSAVSQAYDRSSYPPDVPLPHLLKLELAFAESGVSEDREPSCIEAKDIVAEEWPGPHVACSSDFGEQRTFNGGKKMTKRSKFGRKVLTRGADYVGTSRARGKLKKQDRLLGDIEGTSKYVKHLTVAHKTCSEAVEKELYRGVEPSAKHARREDIPVQANDFQTSSTDPGVEIETSKGKLSDLNQEKRMVDKTLNADSLVENAEDISGRAVGIGNGKGAALSPVSEVEERPSSIHMLSAQEHANSNSRQGVREGEVTEGLAGEKAEKEAISAVKRRNENDRVLEERSLSKSDTPSISCFSAKMQSNKACPVCRSFSSMSQTTMNVHIDSCLIEHQKAEEHDEAKTDPVESQSEPSHEQPPPPPPCNKLPKLLKGSGAKPKRKKRSIADIVANSVTRILEEESSPGKRKDVGLSGLSCSATDDQVQDSKNLNWVSGNKKKRQPRNLSSRNLKENESKRRRISCVESAVEAAKPAKQEKRRLSGKEREGTTKKPKQLRASEPSTNVPESSKIQDGEVQCSRGRKTGVAAAAGSSRSGPGKGHTSHTGMEINQREISGSVGLSQSMDLDETHSQSLEITSGRKSLAPTEGNSVPSAAKPRLGMGNMYSGTEERLDSPLLSADGAPKATVLHNRTVPTVRTEAAARAPTLKITCGSTKNPALLLTAENLTGTLPTVVKSSSQRKSPGAANSVQRQKGSLSSGQGSVFRKHSTDEVKASRNTVDRGAGAHVEFLSMAQCKMSKEVDSDLDHSETVVADEAKLIRQSSNLPGGSQALSVELPWETGVTEPITDLLPEAVVAKDVLGKSERILHTEKRPAANKSRVSEDRMGSVVAEDEGLTAVSSEEFATKVGHDLPSSSTQDGCSTVASGDTNFVSVRERSASTLVISRMRKRGRLKAKSRIVAQKTKWKGKGVMAKNAGQVEESSAKGSLSSSDVIQETSVENSQYSEDILKQEHQKEERSRKSLDTILGPTLESSSGVIQPAAQEMTVRKKDVLMGQEQLTEQISLKPIGGDQKFSLFTSDLNHSESPSVEHGGNKGGESSSSQAQANLTHTGRLQGGDEIIDLPTSIFQHPSSILRQATVGPLIKKGVGQAEEHVETDRPKVMVNVVQSQSPNSWSVVPQRPLGRKKLPIKCATRNIISADAVASATSSLNELRNQGSLGSLGMEDPEKCSNGCDVLAREELRENAETLTLKDVLRRSRAARQLAKSVTGSKRGAVHGEVLFSEGQTSITEDVVAEVSASLNPDNILGQSRAARQLAKSVPGCGKSAVRGEILSSDGQTSNTDNALSEPNTENSSNAGSTPAACSLQALLFQTSSSPEDLSRNSTLPERVETGTSTSKNGSSELIDDGAILRSEVVAKDGVSASSIEKYVCELVRHAASQLHCTETVFSSTQSNPKFTTHVPTSNVATAVELKDKGSSSLEVPNSAENETFQEKLSEKPVGSGSRLPVSQQVENGFPSRRSPDRIGIGQAPQVSVVQSLNDEEFRGSNRRSDPEPSFSQIFGPTYDSQGPSRSLWSLGKVGEATGQSRPDTQGAPQAFDSPLATLTSGPGDTSVRLDAAAPKVASTLAVLAPDNQNIYDLAERSTRVSSYGLKCPSTHLLHFQPSELRPGMTSTASLPATLTTLLQSTALPLESSAALSLAMQGTRPLQEASADRMELSRAEGGGSTRAVLRTSIDELIWGLEKHAPPSSNRPFSSHVRETPAFLKPRSETGGSCKGSDAGDKEVSRLPGWMRAAISDPEGSDRGSFMVTEAEDNVTEEVKGLAGSSECEEMSGHVRVRLWGRDVVVPPNEKSTKRNPPTQQEAHGHRIVGPFEAVKGCETVASCGASTACLNGVTLQSQACLKINLGAGTPRVGQNAAESTRQINVSVINSSTSETGVTVSTGAVPAFGKTYSHQVENYFSRVGSNCQRTSSSMKNKAEIRKRKASKGRNSAPPPEVIIIDDSMDSPAESGDSLSGGGLTMEILLDCGALRYLPVGQKGSPLMEVDPSKIPRRLISQDSNVLAELRKIGLIPAPKAALPTSYRRSHSLSVEGPRSTQQCTSKAGTEVLPPWLLAEKKRKEAQNAEHIIILDDDEEGPTEPVSTGERRPLNGVVSKFSSSSISQLSLPACRVSSSTMAKLGRDSLNAGRTSGIPTSAHESAHTLHAVVSKLRKASPSPHGKESQVGKSHLSRRNGDNVGEVSRGVYKEHVNSNTALDAVVMEENGLQPSAARKEQHGGMWAAPTPSPPLSVRDRAFFPRRTDKEVQGSDLQNEKRTPKVGTGVNRQDPPGGAVCSQNGSVSKKGNVPGFSILDTAWNGWPVTGAAAQACKQAVEKLKAEILSSPQGGGNSLAGARVFLDLDSHLIGQVQEKSDSSTKAGNQAHEMSASEQLSSLLERLSSSATLRSRTVVGPKTVSEASTAGLATGAIPSDQRSLMPKQPCTFSTLPPSRLSVPLHRASVSTSSTSAILGHSRQTVCLTDKAANERLNRDICGSQATMEQVTGRMISSIERIQGSDEAGLNLAGTGTTGSTTSDLTLSSAVERIRWSDGVRLNLSGTGMAESTTTDLPLSSLSRKSSQIPNSSNPSSSQTDHISSQTAINPCDGVWTVLGETDAGNQATGPVSSSRSREAGERKKWQRSVGKAPSFLPRSLPEKIRSKSLNCLRGSRGRGDVITKRVTKSSRLSYMHYRVPSSTTGWD</sequence>